<evidence type="ECO:0000313" key="3">
    <source>
        <dbReference type="EMBL" id="KAK9424359.1"/>
    </source>
</evidence>
<evidence type="ECO:0000259" key="2">
    <source>
        <dbReference type="Pfam" id="PF25484"/>
    </source>
</evidence>
<proteinExistence type="predicted"/>
<comment type="caution">
    <text evidence="3">The sequence shown here is derived from an EMBL/GenBank/DDBJ whole genome shotgun (WGS) entry which is preliminary data.</text>
</comment>
<dbReference type="Pfam" id="PF25484">
    <property type="entry name" value="DUF7907"/>
    <property type="match status" value="1"/>
</dbReference>
<feature type="domain" description="DUF7907" evidence="2">
    <location>
        <begin position="31"/>
        <end position="198"/>
    </location>
</feature>
<reference evidence="3 4" key="1">
    <citation type="journal article" date="2024" name="J. Plant Pathol.">
        <title>Sequence and assembly of the genome of Seiridium unicorne, isolate CBS 538.82, causal agent of cypress canker disease.</title>
        <authorList>
            <person name="Scali E."/>
            <person name="Rocca G.D."/>
            <person name="Danti R."/>
            <person name="Garbelotto M."/>
            <person name="Barberini S."/>
            <person name="Baroncelli R."/>
            <person name="Emiliani G."/>
        </authorList>
    </citation>
    <scope>NUCLEOTIDE SEQUENCE [LARGE SCALE GENOMIC DNA]</scope>
    <source>
        <strain evidence="3 4">BM-138-508</strain>
    </source>
</reference>
<keyword evidence="4" id="KW-1185">Reference proteome</keyword>
<accession>A0ABR2VBX2</accession>
<gene>
    <name evidence="3" type="ORF">SUNI508_13682</name>
</gene>
<evidence type="ECO:0000256" key="1">
    <source>
        <dbReference type="SAM" id="SignalP"/>
    </source>
</evidence>
<protein>
    <recommendedName>
        <fullName evidence="2">DUF7907 domain-containing protein</fullName>
    </recommendedName>
</protein>
<organism evidence="3 4">
    <name type="scientific">Seiridium unicorne</name>
    <dbReference type="NCBI Taxonomy" id="138068"/>
    <lineage>
        <taxon>Eukaryota</taxon>
        <taxon>Fungi</taxon>
        <taxon>Dikarya</taxon>
        <taxon>Ascomycota</taxon>
        <taxon>Pezizomycotina</taxon>
        <taxon>Sordariomycetes</taxon>
        <taxon>Xylariomycetidae</taxon>
        <taxon>Amphisphaeriales</taxon>
        <taxon>Sporocadaceae</taxon>
        <taxon>Seiridium</taxon>
    </lineage>
</organism>
<feature type="signal peptide" evidence="1">
    <location>
        <begin position="1"/>
        <end position="17"/>
    </location>
</feature>
<dbReference type="EMBL" id="JARVKF010000041">
    <property type="protein sequence ID" value="KAK9424359.1"/>
    <property type="molecule type" value="Genomic_DNA"/>
</dbReference>
<sequence length="231" mass="24287">MFYKFASLALIASLVAASPMKKRAYPPLLQSEGFTLVANVTDTTKAVFDPPVDSWSLVGIHVGAGLNTAVLSADGGSVFFVNGTGQDISSASTSVALPPLSSTDGDGNSYYTPMGMQFSASGGDDEVYIGLNIGLGTKGAGIIPGLRSPYAELFGPYGGTFVVCNETAPVYGRPQYPVRVERQDVPENCVAINLLAQCAELPIINGVDDLNIIAEDVKCYENVAAIDWSQY</sequence>
<dbReference type="Proteomes" id="UP001408356">
    <property type="component" value="Unassembled WGS sequence"/>
</dbReference>
<keyword evidence="1" id="KW-0732">Signal</keyword>
<feature type="chain" id="PRO_5046303365" description="DUF7907 domain-containing protein" evidence="1">
    <location>
        <begin position="18"/>
        <end position="231"/>
    </location>
</feature>
<dbReference type="InterPro" id="IPR057229">
    <property type="entry name" value="DUF7907"/>
</dbReference>
<evidence type="ECO:0000313" key="4">
    <source>
        <dbReference type="Proteomes" id="UP001408356"/>
    </source>
</evidence>
<name>A0ABR2VBX2_9PEZI</name>